<dbReference type="EMBL" id="FNOI01000002">
    <property type="protein sequence ID" value="SDW73777.1"/>
    <property type="molecule type" value="Genomic_DNA"/>
</dbReference>
<dbReference type="InterPro" id="IPR043519">
    <property type="entry name" value="NT_sf"/>
</dbReference>
<evidence type="ECO:0000256" key="7">
    <source>
        <dbReference type="ARBA" id="ARBA00022842"/>
    </source>
</evidence>
<keyword evidence="4" id="KW-0548">Nucleotidyltransferase</keyword>
<dbReference type="InterPro" id="IPR050264">
    <property type="entry name" value="Bact_CCA-adding_enz_type3_sf"/>
</dbReference>
<dbReference type="OrthoDB" id="9805698at2"/>
<evidence type="ECO:0000256" key="5">
    <source>
        <dbReference type="ARBA" id="ARBA00022723"/>
    </source>
</evidence>
<dbReference type="Gene3D" id="1.10.3090.10">
    <property type="entry name" value="cca-adding enzyme, domain 2"/>
    <property type="match status" value="1"/>
</dbReference>
<dbReference type="Pfam" id="PF12627">
    <property type="entry name" value="PolyA_pol_RNAbd"/>
    <property type="match status" value="1"/>
</dbReference>
<dbReference type="Pfam" id="PF01743">
    <property type="entry name" value="PolyA_pol"/>
    <property type="match status" value="1"/>
</dbReference>
<dbReference type="SUPFAM" id="SSF81891">
    <property type="entry name" value="Poly A polymerase C-terminal region-like"/>
    <property type="match status" value="1"/>
</dbReference>
<protein>
    <submittedName>
        <fullName evidence="11">Poly(A) polymerase</fullName>
    </submittedName>
</protein>
<keyword evidence="2 8" id="KW-0808">Transferase</keyword>
<dbReference type="GO" id="GO:0046872">
    <property type="term" value="F:metal ion binding"/>
    <property type="evidence" value="ECO:0007669"/>
    <property type="project" value="UniProtKB-KW"/>
</dbReference>
<dbReference type="InterPro" id="IPR002646">
    <property type="entry name" value="PolA_pol_head_dom"/>
</dbReference>
<dbReference type="STRING" id="670155.SAMN04488001_1677"/>
<dbReference type="RefSeq" id="WP_089946460.1">
    <property type="nucleotide sequence ID" value="NZ_FNOI01000002.1"/>
</dbReference>
<dbReference type="GO" id="GO:0000166">
    <property type="term" value="F:nucleotide binding"/>
    <property type="evidence" value="ECO:0007669"/>
    <property type="project" value="UniProtKB-KW"/>
</dbReference>
<sequence length="381" mass="39711">MTRITGNWLSAAATQAVFDALEATGETAYFVGGCVRNALLDAPVADIDITTAATPDRVSAAAKAADLKVIPTGIEHGTVTVVSGGIAHEITTFRADVDTDGRHANVAFSTSMQVDAARRDFTMNALYADRHGAVSDPVGGLPDLHARRLRFIGDAGARIAEDYLRILRFFRFHAWYGDAAQGLDADGLAACAAGADGLAQLSAERVGAEMKKLLAAPDPAPAVAAMAQAGILARVMTGADAKALPILVHLEAGRAPRMTRRAACLGGLGLKEQWRLSNADATEIALLRDLIGADMGLAEIAYRHGAARALDIALLRGALFEQPLSAGMDDDIAAGAGAVFPVKAADLMPQVTGPALGARLKELEARWIASGFTLGKAELLR</sequence>
<comment type="cofactor">
    <cofactor evidence="1">
        <name>Mg(2+)</name>
        <dbReference type="ChEBI" id="CHEBI:18420"/>
    </cofactor>
</comment>
<dbReference type="PANTHER" id="PTHR46173">
    <property type="entry name" value="CCA TRNA NUCLEOTIDYLTRANSFERASE 1, MITOCHONDRIAL"/>
    <property type="match status" value="1"/>
</dbReference>
<feature type="domain" description="tRNA nucleotidyltransferase/poly(A) polymerase RNA and SrmB- binding" evidence="10">
    <location>
        <begin position="188"/>
        <end position="236"/>
    </location>
</feature>
<dbReference type="CDD" id="cd05398">
    <property type="entry name" value="NT_ClassII-CCAase"/>
    <property type="match status" value="1"/>
</dbReference>
<keyword evidence="12" id="KW-1185">Reference proteome</keyword>
<evidence type="ECO:0000259" key="9">
    <source>
        <dbReference type="Pfam" id="PF01743"/>
    </source>
</evidence>
<keyword evidence="7" id="KW-0460">Magnesium</keyword>
<dbReference type="SUPFAM" id="SSF81301">
    <property type="entry name" value="Nucleotidyltransferase"/>
    <property type="match status" value="1"/>
</dbReference>
<evidence type="ECO:0000256" key="4">
    <source>
        <dbReference type="ARBA" id="ARBA00022695"/>
    </source>
</evidence>
<evidence type="ECO:0000259" key="10">
    <source>
        <dbReference type="Pfam" id="PF12627"/>
    </source>
</evidence>
<accession>A0A1H2W005</accession>
<evidence type="ECO:0000313" key="12">
    <source>
        <dbReference type="Proteomes" id="UP000199441"/>
    </source>
</evidence>
<keyword evidence="3" id="KW-0819">tRNA processing</keyword>
<evidence type="ECO:0000256" key="3">
    <source>
        <dbReference type="ARBA" id="ARBA00022694"/>
    </source>
</evidence>
<reference evidence="12" key="1">
    <citation type="submission" date="2016-10" db="EMBL/GenBank/DDBJ databases">
        <authorList>
            <person name="Varghese N."/>
            <person name="Submissions S."/>
        </authorList>
    </citation>
    <scope>NUCLEOTIDE SEQUENCE [LARGE SCALE GENOMIC DNA]</scope>
    <source>
        <strain evidence="12">DSM 26922</strain>
    </source>
</reference>
<evidence type="ECO:0000256" key="2">
    <source>
        <dbReference type="ARBA" id="ARBA00022679"/>
    </source>
</evidence>
<dbReference type="Proteomes" id="UP000199441">
    <property type="component" value="Unassembled WGS sequence"/>
</dbReference>
<proteinExistence type="inferred from homology"/>
<dbReference type="GO" id="GO:0000049">
    <property type="term" value="F:tRNA binding"/>
    <property type="evidence" value="ECO:0007669"/>
    <property type="project" value="TreeGrafter"/>
</dbReference>
<keyword evidence="8" id="KW-0694">RNA-binding</keyword>
<dbReference type="Gene3D" id="3.30.460.10">
    <property type="entry name" value="Beta Polymerase, domain 2"/>
    <property type="match status" value="1"/>
</dbReference>
<comment type="similarity">
    <text evidence="8">Belongs to the tRNA nucleotidyltransferase/poly(A) polymerase family.</text>
</comment>
<dbReference type="InterPro" id="IPR032828">
    <property type="entry name" value="PolyA_RNA-bd"/>
</dbReference>
<dbReference type="PANTHER" id="PTHR46173:SF1">
    <property type="entry name" value="CCA TRNA NUCLEOTIDYLTRANSFERASE 1, MITOCHONDRIAL"/>
    <property type="match status" value="1"/>
</dbReference>
<dbReference type="GO" id="GO:0016779">
    <property type="term" value="F:nucleotidyltransferase activity"/>
    <property type="evidence" value="ECO:0007669"/>
    <property type="project" value="UniProtKB-KW"/>
</dbReference>
<evidence type="ECO:0000256" key="1">
    <source>
        <dbReference type="ARBA" id="ARBA00001946"/>
    </source>
</evidence>
<keyword evidence="6" id="KW-0547">Nucleotide-binding</keyword>
<feature type="domain" description="Poly A polymerase head" evidence="9">
    <location>
        <begin position="28"/>
        <end position="150"/>
    </location>
</feature>
<dbReference type="GO" id="GO:0008033">
    <property type="term" value="P:tRNA processing"/>
    <property type="evidence" value="ECO:0007669"/>
    <property type="project" value="UniProtKB-KW"/>
</dbReference>
<name>A0A1H2W005_9RHOB</name>
<gene>
    <name evidence="11" type="ORF">SAMN04488001_1677</name>
</gene>
<evidence type="ECO:0000256" key="8">
    <source>
        <dbReference type="RuleBase" id="RU003953"/>
    </source>
</evidence>
<evidence type="ECO:0000313" key="11">
    <source>
        <dbReference type="EMBL" id="SDW73777.1"/>
    </source>
</evidence>
<organism evidence="11 12">
    <name type="scientific">Litoreibacter albidus</name>
    <dbReference type="NCBI Taxonomy" id="670155"/>
    <lineage>
        <taxon>Bacteria</taxon>
        <taxon>Pseudomonadati</taxon>
        <taxon>Pseudomonadota</taxon>
        <taxon>Alphaproteobacteria</taxon>
        <taxon>Rhodobacterales</taxon>
        <taxon>Roseobacteraceae</taxon>
        <taxon>Litoreibacter</taxon>
    </lineage>
</organism>
<dbReference type="AlphaFoldDB" id="A0A1H2W005"/>
<keyword evidence="5" id="KW-0479">Metal-binding</keyword>
<evidence type="ECO:0000256" key="6">
    <source>
        <dbReference type="ARBA" id="ARBA00022741"/>
    </source>
</evidence>